<dbReference type="PROSITE" id="PS00211">
    <property type="entry name" value="ABC_TRANSPORTER_1"/>
    <property type="match status" value="1"/>
</dbReference>
<dbReference type="FunFam" id="3.40.50.300:FF:000221">
    <property type="entry name" value="Multidrug ABC transporter ATP-binding protein"/>
    <property type="match status" value="1"/>
</dbReference>
<dbReference type="Pfam" id="PF00664">
    <property type="entry name" value="ABC_membrane"/>
    <property type="match status" value="1"/>
</dbReference>
<sequence>MSSSASSPKAAAFSPSSRALMMRLWHDYVSTHWRWLLVATLLMIVEGSTLGVLSWMLQPMFDRVFVAGNTSAMWWVGGTIFALFVIRAVTGVAEKVILTRVAQLTSTAMQTDLLAHMMTLDSTYFQTNAPGSLIERVQGDTLAVQNVWQVIISGLGRDVVALISLTVVALSIDVGWTLTAVIGIPLLILPSVTLQRYVRRKTREMRFSSMSRATRLDEIFHGINAIKLNGMEAYQLGRFRRVVDRIVRNQVRKEAGRAMLPGLIDVVTGLGFFGVLILGGREIIAGDKSVGQFMSFFTAMALAFQPLRRLGGVAGVFQIAAASLENIYTVFALHPSIVSGPGAGVRDVSRPEIVVEGARFAYGDANVLDGVDLVARAGETTALVGPSGAGKSTLFNLLTRLVEPQSGWVTIDGRDIRDMPLADLRGLFSVVTQDALLFDETIRENILLGRTDIPEARLRAAVEDAHVADFADDLPLGLETLAGPRGSNLSGGQRQRVAIARALLRDTPILLLDEATSALDARSEAVIQSALDRLSAGRTTLVIAHRLATVRGADRIVVMRGGRVVEEGRHDDLLQGDGTYAELYRLQFAETAPDGGSE</sequence>
<dbReference type="GO" id="GO:0015421">
    <property type="term" value="F:ABC-type oligopeptide transporter activity"/>
    <property type="evidence" value="ECO:0007669"/>
    <property type="project" value="TreeGrafter"/>
</dbReference>
<feature type="transmembrane region" description="Helical" evidence="9">
    <location>
        <begin position="35"/>
        <end position="57"/>
    </location>
</feature>
<dbReference type="SUPFAM" id="SSF90123">
    <property type="entry name" value="ABC transporter transmembrane region"/>
    <property type="match status" value="1"/>
</dbReference>
<evidence type="ECO:0000259" key="10">
    <source>
        <dbReference type="PROSITE" id="PS50893"/>
    </source>
</evidence>
<reference evidence="12 13" key="1">
    <citation type="submission" date="2018-06" db="EMBL/GenBank/DDBJ databases">
        <title>Genomic Encyclopedia of Archaeal and Bacterial Type Strains, Phase II (KMG-II): from individual species to whole genera.</title>
        <authorList>
            <person name="Goeker M."/>
        </authorList>
    </citation>
    <scope>NUCLEOTIDE SEQUENCE [LARGE SCALE GENOMIC DNA]</scope>
    <source>
        <strain evidence="12 13">DSM 22009</strain>
    </source>
</reference>
<evidence type="ECO:0000259" key="11">
    <source>
        <dbReference type="PROSITE" id="PS50929"/>
    </source>
</evidence>
<dbReference type="OrthoDB" id="9808328at2"/>
<dbReference type="InterPro" id="IPR003439">
    <property type="entry name" value="ABC_transporter-like_ATP-bd"/>
</dbReference>
<evidence type="ECO:0000256" key="4">
    <source>
        <dbReference type="ARBA" id="ARBA00022692"/>
    </source>
</evidence>
<evidence type="ECO:0000256" key="5">
    <source>
        <dbReference type="ARBA" id="ARBA00022741"/>
    </source>
</evidence>
<dbReference type="EMBL" id="QKZL01000008">
    <property type="protein sequence ID" value="PZX15983.1"/>
    <property type="molecule type" value="Genomic_DNA"/>
</dbReference>
<feature type="transmembrane region" description="Helical" evidence="9">
    <location>
        <begin position="155"/>
        <end position="172"/>
    </location>
</feature>
<dbReference type="InterPro" id="IPR027417">
    <property type="entry name" value="P-loop_NTPase"/>
</dbReference>
<proteinExistence type="predicted"/>
<dbReference type="Pfam" id="PF00005">
    <property type="entry name" value="ABC_tran"/>
    <property type="match status" value="1"/>
</dbReference>
<dbReference type="PROSITE" id="PS50893">
    <property type="entry name" value="ABC_TRANSPORTER_2"/>
    <property type="match status" value="1"/>
</dbReference>
<dbReference type="Gene3D" id="3.40.50.300">
    <property type="entry name" value="P-loop containing nucleotide triphosphate hydrolases"/>
    <property type="match status" value="1"/>
</dbReference>
<dbReference type="GO" id="GO:0016887">
    <property type="term" value="F:ATP hydrolysis activity"/>
    <property type="evidence" value="ECO:0007669"/>
    <property type="project" value="InterPro"/>
</dbReference>
<dbReference type="InterPro" id="IPR017871">
    <property type="entry name" value="ABC_transporter-like_CS"/>
</dbReference>
<keyword evidence="6 12" id="KW-0067">ATP-binding</keyword>
<dbReference type="PROSITE" id="PS50929">
    <property type="entry name" value="ABC_TM1F"/>
    <property type="match status" value="1"/>
</dbReference>
<evidence type="ECO:0000256" key="2">
    <source>
        <dbReference type="ARBA" id="ARBA00022448"/>
    </source>
</evidence>
<comment type="subcellular location">
    <subcellularLocation>
        <location evidence="1">Cell membrane</location>
        <topology evidence="1">Multi-pass membrane protein</topology>
    </subcellularLocation>
</comment>
<name>A0A2W7N8H7_9RHOB</name>
<feature type="transmembrane region" description="Helical" evidence="9">
    <location>
        <begin position="258"/>
        <end position="278"/>
    </location>
</feature>
<dbReference type="InterPro" id="IPR011527">
    <property type="entry name" value="ABC1_TM_dom"/>
</dbReference>
<keyword evidence="2" id="KW-0813">Transport</keyword>
<feature type="transmembrane region" description="Helical" evidence="9">
    <location>
        <begin position="72"/>
        <end position="90"/>
    </location>
</feature>
<dbReference type="Proteomes" id="UP000248916">
    <property type="component" value="Unassembled WGS sequence"/>
</dbReference>
<dbReference type="SMART" id="SM00382">
    <property type="entry name" value="AAA"/>
    <property type="match status" value="1"/>
</dbReference>
<dbReference type="AlphaFoldDB" id="A0A2W7N8H7"/>
<dbReference type="Gene3D" id="1.20.1560.10">
    <property type="entry name" value="ABC transporter type 1, transmembrane domain"/>
    <property type="match status" value="1"/>
</dbReference>
<evidence type="ECO:0000313" key="12">
    <source>
        <dbReference type="EMBL" id="PZX15983.1"/>
    </source>
</evidence>
<gene>
    <name evidence="12" type="ORF">LX81_02253</name>
</gene>
<dbReference type="SUPFAM" id="SSF52540">
    <property type="entry name" value="P-loop containing nucleoside triphosphate hydrolases"/>
    <property type="match status" value="1"/>
</dbReference>
<dbReference type="PANTHER" id="PTHR43394">
    <property type="entry name" value="ATP-DEPENDENT PERMEASE MDL1, MITOCHONDRIAL"/>
    <property type="match status" value="1"/>
</dbReference>
<evidence type="ECO:0000256" key="1">
    <source>
        <dbReference type="ARBA" id="ARBA00004651"/>
    </source>
</evidence>
<dbReference type="GO" id="GO:0005524">
    <property type="term" value="F:ATP binding"/>
    <property type="evidence" value="ECO:0007669"/>
    <property type="project" value="UniProtKB-KW"/>
</dbReference>
<dbReference type="GO" id="GO:0005886">
    <property type="term" value="C:plasma membrane"/>
    <property type="evidence" value="ECO:0007669"/>
    <property type="project" value="UniProtKB-SubCell"/>
</dbReference>
<keyword evidence="5" id="KW-0547">Nucleotide-binding</keyword>
<evidence type="ECO:0000256" key="9">
    <source>
        <dbReference type="SAM" id="Phobius"/>
    </source>
</evidence>
<keyword evidence="3" id="KW-1003">Cell membrane</keyword>
<evidence type="ECO:0000256" key="8">
    <source>
        <dbReference type="ARBA" id="ARBA00023136"/>
    </source>
</evidence>
<keyword evidence="4 9" id="KW-0812">Transmembrane</keyword>
<feature type="transmembrane region" description="Helical" evidence="9">
    <location>
        <begin position="178"/>
        <end position="198"/>
    </location>
</feature>
<dbReference type="InterPro" id="IPR036640">
    <property type="entry name" value="ABC1_TM_sf"/>
</dbReference>
<feature type="domain" description="ABC transporter" evidence="10">
    <location>
        <begin position="353"/>
        <end position="586"/>
    </location>
</feature>
<keyword evidence="13" id="KW-1185">Reference proteome</keyword>
<evidence type="ECO:0000256" key="7">
    <source>
        <dbReference type="ARBA" id="ARBA00022989"/>
    </source>
</evidence>
<protein>
    <submittedName>
        <fullName evidence="12">ATP-binding cassette subfamily B protein</fullName>
    </submittedName>
</protein>
<comment type="caution">
    <text evidence="12">The sequence shown here is derived from an EMBL/GenBank/DDBJ whole genome shotgun (WGS) entry which is preliminary data.</text>
</comment>
<dbReference type="InterPro" id="IPR003593">
    <property type="entry name" value="AAA+_ATPase"/>
</dbReference>
<accession>A0A2W7N8H7</accession>
<evidence type="ECO:0000256" key="3">
    <source>
        <dbReference type="ARBA" id="ARBA00022475"/>
    </source>
</evidence>
<keyword evidence="7 9" id="KW-1133">Transmembrane helix</keyword>
<dbReference type="PANTHER" id="PTHR43394:SF1">
    <property type="entry name" value="ATP-BINDING CASSETTE SUB-FAMILY B MEMBER 10, MITOCHONDRIAL"/>
    <property type="match status" value="1"/>
</dbReference>
<evidence type="ECO:0000256" key="6">
    <source>
        <dbReference type="ARBA" id="ARBA00022840"/>
    </source>
</evidence>
<dbReference type="RefSeq" id="WP_111537399.1">
    <property type="nucleotide sequence ID" value="NZ_QKZL01000008.1"/>
</dbReference>
<dbReference type="CDD" id="cd18552">
    <property type="entry name" value="ABC_6TM_MsbA_like"/>
    <property type="match status" value="1"/>
</dbReference>
<dbReference type="InterPro" id="IPR039421">
    <property type="entry name" value="Type_1_exporter"/>
</dbReference>
<organism evidence="12 13">
    <name type="scientific">Palleronia aestuarii</name>
    <dbReference type="NCBI Taxonomy" id="568105"/>
    <lineage>
        <taxon>Bacteria</taxon>
        <taxon>Pseudomonadati</taxon>
        <taxon>Pseudomonadota</taxon>
        <taxon>Alphaproteobacteria</taxon>
        <taxon>Rhodobacterales</taxon>
        <taxon>Roseobacteraceae</taxon>
        <taxon>Palleronia</taxon>
    </lineage>
</organism>
<evidence type="ECO:0000313" key="13">
    <source>
        <dbReference type="Proteomes" id="UP000248916"/>
    </source>
</evidence>
<keyword evidence="8 9" id="KW-0472">Membrane</keyword>
<feature type="domain" description="ABC transmembrane type-1" evidence="11">
    <location>
        <begin position="37"/>
        <end position="318"/>
    </location>
</feature>